<protein>
    <recommendedName>
        <fullName evidence="5">RNA polymerase sigma factor</fullName>
    </recommendedName>
</protein>
<organism evidence="8 9">
    <name type="scientific">Yinghuangia soli</name>
    <dbReference type="NCBI Taxonomy" id="2908204"/>
    <lineage>
        <taxon>Bacteria</taxon>
        <taxon>Bacillati</taxon>
        <taxon>Actinomycetota</taxon>
        <taxon>Actinomycetes</taxon>
        <taxon>Kitasatosporales</taxon>
        <taxon>Streptomycetaceae</taxon>
        <taxon>Yinghuangia</taxon>
    </lineage>
</organism>
<evidence type="ECO:0000256" key="4">
    <source>
        <dbReference type="ARBA" id="ARBA00023163"/>
    </source>
</evidence>
<dbReference type="InterPro" id="IPR000943">
    <property type="entry name" value="RNA_pol_sigma70"/>
</dbReference>
<dbReference type="FunFam" id="1.10.601.10:FF:000001">
    <property type="entry name" value="RNA polymerase sigma factor SigA"/>
    <property type="match status" value="1"/>
</dbReference>
<name>A0AA41Q5C2_9ACTN</name>
<sequence>MTTAATAAPTTATATTAVQADPAAAYLKAIGRTRLLDAAAEVELARQIEAGLFAQDRLDTADGLTAADRADLEWLAAAGRIAKDRMVEANLRLVVSVAKRYMYTGMPLLDLVQEGNIGLIRAVEKFDHTLGFKFSTYATWWIKQAVHRAADDQSRTIRVPAHMAELIAKVARTRRALETALGREAAPAEIGAELGLTADRVTEVLAYDRAPVSLHAPLGEDGGELGDLVEDTAGPSVEDSVTGATLRAQLDQVLAELTEREGEVLALRYGLADGEVHTLDEVGRTFGVTRERIRQIEKKALAKLRLRPRAELLRDYLA</sequence>
<keyword evidence="1 5" id="KW-0805">Transcription regulation</keyword>
<evidence type="ECO:0000256" key="3">
    <source>
        <dbReference type="ARBA" id="ARBA00023125"/>
    </source>
</evidence>
<gene>
    <name evidence="8" type="ORF">LZ495_32090</name>
</gene>
<evidence type="ECO:0000313" key="8">
    <source>
        <dbReference type="EMBL" id="MCF2531833.1"/>
    </source>
</evidence>
<dbReference type="PROSITE" id="PS00715">
    <property type="entry name" value="SIGMA70_1"/>
    <property type="match status" value="1"/>
</dbReference>
<proteinExistence type="inferred from homology"/>
<dbReference type="Pfam" id="PF04539">
    <property type="entry name" value="Sigma70_r3"/>
    <property type="match status" value="1"/>
</dbReference>
<feature type="domain" description="RNA polymerase sigma-70" evidence="7">
    <location>
        <begin position="278"/>
        <end position="304"/>
    </location>
</feature>
<dbReference type="Gene3D" id="1.10.601.10">
    <property type="entry name" value="RNA Polymerase Primary Sigma Factor"/>
    <property type="match status" value="1"/>
</dbReference>
<dbReference type="SUPFAM" id="SSF88946">
    <property type="entry name" value="Sigma2 domain of RNA polymerase sigma factors"/>
    <property type="match status" value="1"/>
</dbReference>
<evidence type="ECO:0000259" key="7">
    <source>
        <dbReference type="PROSITE" id="PS00716"/>
    </source>
</evidence>
<evidence type="ECO:0000256" key="2">
    <source>
        <dbReference type="ARBA" id="ARBA00023082"/>
    </source>
</evidence>
<dbReference type="CDD" id="cd06171">
    <property type="entry name" value="Sigma70_r4"/>
    <property type="match status" value="1"/>
</dbReference>
<dbReference type="InterPro" id="IPR014284">
    <property type="entry name" value="RNA_pol_sigma-70_dom"/>
</dbReference>
<keyword evidence="3 5" id="KW-0238">DNA-binding</keyword>
<comment type="function">
    <text evidence="5">Sigma factors are initiation factors that promote the attachment of RNA polymerase to specific initiation sites and are then released.</text>
</comment>
<dbReference type="PANTHER" id="PTHR30603">
    <property type="entry name" value="RNA POLYMERASE SIGMA FACTOR RPO"/>
    <property type="match status" value="1"/>
</dbReference>
<comment type="caution">
    <text evidence="8">The sequence shown here is derived from an EMBL/GenBank/DDBJ whole genome shotgun (WGS) entry which is preliminary data.</text>
</comment>
<keyword evidence="2 5" id="KW-0731">Sigma factor</keyword>
<dbReference type="InterPro" id="IPR007630">
    <property type="entry name" value="RNA_pol_sigma70_r4"/>
</dbReference>
<feature type="domain" description="RNA polymerase sigma-70" evidence="6">
    <location>
        <begin position="110"/>
        <end position="123"/>
    </location>
</feature>
<dbReference type="NCBIfam" id="TIGR02937">
    <property type="entry name" value="sigma70-ECF"/>
    <property type="match status" value="1"/>
</dbReference>
<dbReference type="AlphaFoldDB" id="A0AA41Q5C2"/>
<dbReference type="InterPro" id="IPR007624">
    <property type="entry name" value="RNA_pol_sigma70_r3"/>
</dbReference>
<dbReference type="PRINTS" id="PR00046">
    <property type="entry name" value="SIGMA70FCT"/>
</dbReference>
<evidence type="ECO:0000256" key="5">
    <source>
        <dbReference type="RuleBase" id="RU362124"/>
    </source>
</evidence>
<dbReference type="GO" id="GO:0016987">
    <property type="term" value="F:sigma factor activity"/>
    <property type="evidence" value="ECO:0007669"/>
    <property type="project" value="UniProtKB-KW"/>
</dbReference>
<dbReference type="Pfam" id="PF00140">
    <property type="entry name" value="Sigma70_r1_2"/>
    <property type="match status" value="1"/>
</dbReference>
<dbReference type="PANTHER" id="PTHR30603:SF59">
    <property type="entry name" value="RNA POLYMERASE PRINCIPAL SIGMA FACTOR HRDA"/>
    <property type="match status" value="1"/>
</dbReference>
<accession>A0AA41Q5C2</accession>
<dbReference type="InterPro" id="IPR036388">
    <property type="entry name" value="WH-like_DNA-bd_sf"/>
</dbReference>
<dbReference type="RefSeq" id="WP_235056484.1">
    <property type="nucleotide sequence ID" value="NZ_JAKFHA010000027.1"/>
</dbReference>
<dbReference type="InterPro" id="IPR013324">
    <property type="entry name" value="RNA_pol_sigma_r3/r4-like"/>
</dbReference>
<evidence type="ECO:0000256" key="1">
    <source>
        <dbReference type="ARBA" id="ARBA00023015"/>
    </source>
</evidence>
<dbReference type="InterPro" id="IPR050239">
    <property type="entry name" value="Sigma-70_RNA_pol_init_factors"/>
</dbReference>
<dbReference type="Gene3D" id="1.10.10.10">
    <property type="entry name" value="Winged helix-like DNA-binding domain superfamily/Winged helix DNA-binding domain"/>
    <property type="match status" value="2"/>
</dbReference>
<dbReference type="InterPro" id="IPR007627">
    <property type="entry name" value="RNA_pol_sigma70_r2"/>
</dbReference>
<evidence type="ECO:0000259" key="6">
    <source>
        <dbReference type="PROSITE" id="PS00715"/>
    </source>
</evidence>
<evidence type="ECO:0000313" key="9">
    <source>
        <dbReference type="Proteomes" id="UP001165378"/>
    </source>
</evidence>
<dbReference type="InterPro" id="IPR013325">
    <property type="entry name" value="RNA_pol_sigma_r2"/>
</dbReference>
<reference evidence="8" key="1">
    <citation type="submission" date="2022-01" db="EMBL/GenBank/DDBJ databases">
        <title>Genome-Based Taxonomic Classification of the Phylum Actinobacteria.</title>
        <authorList>
            <person name="Gao Y."/>
        </authorList>
    </citation>
    <scope>NUCLEOTIDE SEQUENCE</scope>
    <source>
        <strain evidence="8">KLBMP 8922</strain>
    </source>
</reference>
<dbReference type="Pfam" id="PF04545">
    <property type="entry name" value="Sigma70_r4"/>
    <property type="match status" value="1"/>
</dbReference>
<dbReference type="GO" id="GO:0003677">
    <property type="term" value="F:DNA binding"/>
    <property type="evidence" value="ECO:0007669"/>
    <property type="project" value="UniProtKB-KW"/>
</dbReference>
<dbReference type="EMBL" id="JAKFHA010000027">
    <property type="protein sequence ID" value="MCF2531833.1"/>
    <property type="molecule type" value="Genomic_DNA"/>
</dbReference>
<dbReference type="InterPro" id="IPR009042">
    <property type="entry name" value="RNA_pol_sigma70_r1_2"/>
</dbReference>
<comment type="similarity">
    <text evidence="5">Belongs to the sigma-70 factor family.</text>
</comment>
<dbReference type="Pfam" id="PF04542">
    <property type="entry name" value="Sigma70_r2"/>
    <property type="match status" value="1"/>
</dbReference>
<dbReference type="PROSITE" id="PS00716">
    <property type="entry name" value="SIGMA70_2"/>
    <property type="match status" value="1"/>
</dbReference>
<dbReference type="GO" id="GO:0006352">
    <property type="term" value="P:DNA-templated transcription initiation"/>
    <property type="evidence" value="ECO:0007669"/>
    <property type="project" value="InterPro"/>
</dbReference>
<keyword evidence="4 5" id="KW-0804">Transcription</keyword>
<dbReference type="SUPFAM" id="SSF88659">
    <property type="entry name" value="Sigma3 and sigma4 domains of RNA polymerase sigma factors"/>
    <property type="match status" value="2"/>
</dbReference>
<keyword evidence="9" id="KW-1185">Reference proteome</keyword>
<dbReference type="Proteomes" id="UP001165378">
    <property type="component" value="Unassembled WGS sequence"/>
</dbReference>